<evidence type="ECO:0000313" key="4">
    <source>
        <dbReference type="Proteomes" id="UP000317909"/>
    </source>
</evidence>
<keyword evidence="4" id="KW-1185">Reference proteome</keyword>
<feature type="signal peptide" evidence="2">
    <location>
        <begin position="1"/>
        <end position="23"/>
    </location>
</feature>
<dbReference type="OrthoDB" id="284134at2"/>
<feature type="compositionally biased region" description="Polar residues" evidence="1">
    <location>
        <begin position="113"/>
        <end position="123"/>
    </location>
</feature>
<feature type="chain" id="PRO_5022035519" description="PEP-CTERM protein-sorting domain-containing protein" evidence="2">
    <location>
        <begin position="24"/>
        <end position="270"/>
    </location>
</feature>
<evidence type="ECO:0000256" key="1">
    <source>
        <dbReference type="SAM" id="MobiDB-lite"/>
    </source>
</evidence>
<evidence type="ECO:0008006" key="5">
    <source>
        <dbReference type="Google" id="ProtNLM"/>
    </source>
</evidence>
<dbReference type="NCBIfam" id="NF033679">
    <property type="entry name" value="DNRLRE_dom"/>
    <property type="match status" value="1"/>
</dbReference>
<organism evidence="3 4">
    <name type="scientific">Lacipirellula limnantheis</name>
    <dbReference type="NCBI Taxonomy" id="2528024"/>
    <lineage>
        <taxon>Bacteria</taxon>
        <taxon>Pseudomonadati</taxon>
        <taxon>Planctomycetota</taxon>
        <taxon>Planctomycetia</taxon>
        <taxon>Pirellulales</taxon>
        <taxon>Lacipirellulaceae</taxon>
        <taxon>Lacipirellula</taxon>
    </lineage>
</organism>
<sequence precursor="true">MLRPLIRIVTLLSLMALARDSRAAIITLGASQDGTIYSNHVNRGSGGGNALIVGTNGRDAPRRALIEFDVAGQIPQGAVIQNVKLTMVMGQLPTEPEEFATIELHRLSASWGEGTTQQQNPPNDSFGGMGQGAPAHDGDVTWSSRFWGSPPTPWATSGGDFSAVVSGAAAIGLPIDVPYSWESTAGMVADVQQWLDNPADNHGWILKNVDETSMSTFRVFYSRQTATAAWRPQLTVEYQIVPEPAPLAMAGMAFAGCAVATTRRWQRATR</sequence>
<name>A0A517TT77_9BACT</name>
<accession>A0A517TT77</accession>
<evidence type="ECO:0000313" key="3">
    <source>
        <dbReference type="EMBL" id="QDT71581.1"/>
    </source>
</evidence>
<keyword evidence="2" id="KW-0732">Signal</keyword>
<dbReference type="AlphaFoldDB" id="A0A517TT77"/>
<feature type="region of interest" description="Disordered" evidence="1">
    <location>
        <begin position="113"/>
        <end position="134"/>
    </location>
</feature>
<proteinExistence type="predicted"/>
<protein>
    <recommendedName>
        <fullName evidence="5">PEP-CTERM protein-sorting domain-containing protein</fullName>
    </recommendedName>
</protein>
<reference evidence="3 4" key="1">
    <citation type="submission" date="2019-02" db="EMBL/GenBank/DDBJ databases">
        <title>Deep-cultivation of Planctomycetes and their phenomic and genomic characterization uncovers novel biology.</title>
        <authorList>
            <person name="Wiegand S."/>
            <person name="Jogler M."/>
            <person name="Boedeker C."/>
            <person name="Pinto D."/>
            <person name="Vollmers J."/>
            <person name="Rivas-Marin E."/>
            <person name="Kohn T."/>
            <person name="Peeters S.H."/>
            <person name="Heuer A."/>
            <person name="Rast P."/>
            <person name="Oberbeckmann S."/>
            <person name="Bunk B."/>
            <person name="Jeske O."/>
            <person name="Meyerdierks A."/>
            <person name="Storesund J.E."/>
            <person name="Kallscheuer N."/>
            <person name="Luecker S."/>
            <person name="Lage O.M."/>
            <person name="Pohl T."/>
            <person name="Merkel B.J."/>
            <person name="Hornburger P."/>
            <person name="Mueller R.-W."/>
            <person name="Bruemmer F."/>
            <person name="Labrenz M."/>
            <person name="Spormann A.M."/>
            <person name="Op den Camp H."/>
            <person name="Overmann J."/>
            <person name="Amann R."/>
            <person name="Jetten M.S.M."/>
            <person name="Mascher T."/>
            <person name="Medema M.H."/>
            <person name="Devos D.P."/>
            <person name="Kaster A.-K."/>
            <person name="Ovreas L."/>
            <person name="Rohde M."/>
            <person name="Galperin M.Y."/>
            <person name="Jogler C."/>
        </authorList>
    </citation>
    <scope>NUCLEOTIDE SEQUENCE [LARGE SCALE GENOMIC DNA]</scope>
    <source>
        <strain evidence="3 4">I41</strain>
    </source>
</reference>
<dbReference type="EMBL" id="CP036339">
    <property type="protein sequence ID" value="QDT71581.1"/>
    <property type="molecule type" value="Genomic_DNA"/>
</dbReference>
<dbReference type="KEGG" id="llh:I41_07410"/>
<gene>
    <name evidence="3" type="ORF">I41_07410</name>
</gene>
<evidence type="ECO:0000256" key="2">
    <source>
        <dbReference type="SAM" id="SignalP"/>
    </source>
</evidence>
<dbReference type="RefSeq" id="WP_145430965.1">
    <property type="nucleotide sequence ID" value="NZ_CP036339.1"/>
</dbReference>
<dbReference type="Proteomes" id="UP000317909">
    <property type="component" value="Chromosome"/>
</dbReference>